<proteinExistence type="predicted"/>
<sequence length="341" mass="36976">MTTSVRLLWDMVDGPMPRGLLGVGSGDLTSTDTEHVLYLGGFSTTFRNRFYRATAPRGADLASAGWTVDVDARGRARPLVADPPRGAWDRGGMHTPSYLPAGDGTPARIYYAGRRGRRHVGAGSSYAIGVLEHSGGTWRRRSRPVLTGSGYRSSVLEPLVVRAGERHHLWYLATPHEVAPGEQPDYQLMSTSSEDGLTGWTAPEVFCTAAEGFFDNAVIRTGAGWLMVLARGTNLHGTTPYPEQGLWVMTASEPSVHRADWGAPRRLLDTGAPGTPRWMGRGVCDPTLGFSDDGRLTVVLTGTADAPPWPRLLVSRLLYRRRLPPPAPFYLATGSVTLDLP</sequence>
<protein>
    <recommendedName>
        <fullName evidence="3">Glycosyl hydrolase family 32 N-terminal domain-containing protein</fullName>
    </recommendedName>
</protein>
<comment type="caution">
    <text evidence="1">The sequence shown here is derived from an EMBL/GenBank/DDBJ whole genome shotgun (WGS) entry which is preliminary data.</text>
</comment>
<dbReference type="Proteomes" id="UP000321118">
    <property type="component" value="Unassembled WGS sequence"/>
</dbReference>
<dbReference type="EMBL" id="BJUB01000012">
    <property type="protein sequence ID" value="GEK22980.1"/>
    <property type="molecule type" value="Genomic_DNA"/>
</dbReference>
<dbReference type="RefSeq" id="WP_222594581.1">
    <property type="nucleotide sequence ID" value="NZ_BJUB01000012.1"/>
</dbReference>
<gene>
    <name evidence="1" type="ORF">CXY01_35000</name>
</gene>
<dbReference type="Gene3D" id="2.115.10.20">
    <property type="entry name" value="Glycosyl hydrolase domain, family 43"/>
    <property type="match status" value="1"/>
</dbReference>
<name>A0A510VCM3_9CELL</name>
<dbReference type="InterPro" id="IPR023296">
    <property type="entry name" value="Glyco_hydro_beta-prop_sf"/>
</dbReference>
<evidence type="ECO:0000313" key="1">
    <source>
        <dbReference type="EMBL" id="GEK22980.1"/>
    </source>
</evidence>
<evidence type="ECO:0008006" key="3">
    <source>
        <dbReference type="Google" id="ProtNLM"/>
    </source>
</evidence>
<dbReference type="AlphaFoldDB" id="A0A510VCM3"/>
<evidence type="ECO:0000313" key="2">
    <source>
        <dbReference type="Proteomes" id="UP000321118"/>
    </source>
</evidence>
<keyword evidence="2" id="KW-1185">Reference proteome</keyword>
<accession>A0A510VCM3</accession>
<organism evidence="1 2">
    <name type="scientific">Cellulomonas xylanilytica</name>
    <dbReference type="NCBI Taxonomy" id="233583"/>
    <lineage>
        <taxon>Bacteria</taxon>
        <taxon>Bacillati</taxon>
        <taxon>Actinomycetota</taxon>
        <taxon>Actinomycetes</taxon>
        <taxon>Micrococcales</taxon>
        <taxon>Cellulomonadaceae</taxon>
        <taxon>Cellulomonas</taxon>
    </lineage>
</organism>
<reference evidence="1 2" key="1">
    <citation type="submission" date="2019-07" db="EMBL/GenBank/DDBJ databases">
        <title>Whole genome shotgun sequence of Cellulomonas xylanilytica NBRC 101102.</title>
        <authorList>
            <person name="Hosoyama A."/>
            <person name="Uohara A."/>
            <person name="Ohji S."/>
            <person name="Ichikawa N."/>
        </authorList>
    </citation>
    <scope>NUCLEOTIDE SEQUENCE [LARGE SCALE GENOMIC DNA]</scope>
    <source>
        <strain evidence="1 2">NBRC 101102</strain>
    </source>
</reference>
<dbReference type="SUPFAM" id="SSF75005">
    <property type="entry name" value="Arabinanase/levansucrase/invertase"/>
    <property type="match status" value="1"/>
</dbReference>